<keyword evidence="1" id="KW-0472">Membrane</keyword>
<dbReference type="Proteomes" id="UP001562425">
    <property type="component" value="Unassembled WGS sequence"/>
</dbReference>
<sequence>MNATTRQVADDRGDVHRKNKELNDADNALDEVYLSASQPDVELFEMTSSSYYLSLVLSAIAVYFLYKLLLLLGTIATTPLLAVANTIYRIYHPPDFPVSYYVLGNGWLSLVTFPFEYAVWIAYKIIAFLVLLPFNCVAFVVRLVLAVFSLFNSMLLSMILVKVVVALISIHYFRNLVAKHIPLDIGDFSMDGVRAILSDWN</sequence>
<protein>
    <submittedName>
        <fullName evidence="2">Uncharacterized protein</fullName>
    </submittedName>
</protein>
<evidence type="ECO:0000256" key="1">
    <source>
        <dbReference type="SAM" id="Phobius"/>
    </source>
</evidence>
<feature type="transmembrane region" description="Helical" evidence="1">
    <location>
        <begin position="126"/>
        <end position="148"/>
    </location>
</feature>
<dbReference type="AlphaFoldDB" id="A0ABD1DJE4"/>
<feature type="transmembrane region" description="Helical" evidence="1">
    <location>
        <begin position="49"/>
        <end position="66"/>
    </location>
</feature>
<reference evidence="2 3" key="1">
    <citation type="submission" date="2024-05" db="EMBL/GenBank/DDBJ databases">
        <title>Culex pipiens pipiens assembly and annotation.</title>
        <authorList>
            <person name="Alout H."/>
            <person name="Durand T."/>
        </authorList>
    </citation>
    <scope>NUCLEOTIDE SEQUENCE [LARGE SCALE GENOMIC DNA]</scope>
    <source>
        <strain evidence="2">HA-2024</strain>
        <tissue evidence="2">Whole body</tissue>
    </source>
</reference>
<evidence type="ECO:0000313" key="2">
    <source>
        <dbReference type="EMBL" id="KAL1399380.1"/>
    </source>
</evidence>
<accession>A0ABD1DJE4</accession>
<proteinExistence type="predicted"/>
<comment type="caution">
    <text evidence="2">The sequence shown here is derived from an EMBL/GenBank/DDBJ whole genome shotgun (WGS) entry which is preliminary data.</text>
</comment>
<organism evidence="2 3">
    <name type="scientific">Culex pipiens pipiens</name>
    <name type="common">Northern house mosquito</name>
    <dbReference type="NCBI Taxonomy" id="38569"/>
    <lineage>
        <taxon>Eukaryota</taxon>
        <taxon>Metazoa</taxon>
        <taxon>Ecdysozoa</taxon>
        <taxon>Arthropoda</taxon>
        <taxon>Hexapoda</taxon>
        <taxon>Insecta</taxon>
        <taxon>Pterygota</taxon>
        <taxon>Neoptera</taxon>
        <taxon>Endopterygota</taxon>
        <taxon>Diptera</taxon>
        <taxon>Nematocera</taxon>
        <taxon>Culicoidea</taxon>
        <taxon>Culicidae</taxon>
        <taxon>Culicinae</taxon>
        <taxon>Culicini</taxon>
        <taxon>Culex</taxon>
        <taxon>Culex</taxon>
    </lineage>
</organism>
<keyword evidence="1" id="KW-1133">Transmembrane helix</keyword>
<name>A0ABD1DJE4_CULPP</name>
<keyword evidence="3" id="KW-1185">Reference proteome</keyword>
<dbReference type="EMBL" id="JBEHCU010005570">
    <property type="protein sequence ID" value="KAL1399380.1"/>
    <property type="molecule type" value="Genomic_DNA"/>
</dbReference>
<gene>
    <name evidence="2" type="ORF">pipiens_001182</name>
</gene>
<keyword evidence="1" id="KW-0812">Transmembrane</keyword>
<feature type="transmembrane region" description="Helical" evidence="1">
    <location>
        <begin position="154"/>
        <end position="173"/>
    </location>
</feature>
<evidence type="ECO:0000313" key="3">
    <source>
        <dbReference type="Proteomes" id="UP001562425"/>
    </source>
</evidence>